<reference evidence="2" key="1">
    <citation type="submission" date="2021-11" db="EMBL/GenBank/DDBJ databases">
        <title>Description of novel Chryseobacterium species.</title>
        <authorList>
            <person name="Saticioglu I.B."/>
            <person name="Ay H."/>
            <person name="Altun S."/>
            <person name="Duman M."/>
        </authorList>
    </citation>
    <scope>NUCLEOTIDE SEQUENCE</scope>
    <source>
        <strain evidence="2">C-17</strain>
    </source>
</reference>
<name>A0A9Q3V478_9FLAO</name>
<sequence length="143" mass="15981">MKKLVLSFLILSSFAFAQNGVYVSAGAGVLAHKKTSAFDFDVAVGYHFKNKHSLETNYINSKDVNLANLVFGLENNIEKKILLSGFTGFGIAFIEDKSHFNYQLGLNAGYRIEKKSVVGLKVSNNFNKAKTFTAMNVFYRFNF</sequence>
<dbReference type="RefSeq" id="WP_230667797.1">
    <property type="nucleotide sequence ID" value="NZ_JAJNAY010000001.1"/>
</dbReference>
<evidence type="ECO:0000256" key="1">
    <source>
        <dbReference type="SAM" id="SignalP"/>
    </source>
</evidence>
<evidence type="ECO:0000313" key="3">
    <source>
        <dbReference type="Proteomes" id="UP001108025"/>
    </source>
</evidence>
<protein>
    <recommendedName>
        <fullName evidence="4">Outer membrane protein beta-barrel domain-containing protein</fullName>
    </recommendedName>
</protein>
<proteinExistence type="predicted"/>
<gene>
    <name evidence="2" type="ORF">LO744_05945</name>
</gene>
<keyword evidence="1" id="KW-0732">Signal</keyword>
<evidence type="ECO:0000313" key="2">
    <source>
        <dbReference type="EMBL" id="MCD1116395.1"/>
    </source>
</evidence>
<comment type="caution">
    <text evidence="2">The sequence shown here is derived from an EMBL/GenBank/DDBJ whole genome shotgun (WGS) entry which is preliminary data.</text>
</comment>
<dbReference type="AlphaFoldDB" id="A0A9Q3V478"/>
<feature type="signal peptide" evidence="1">
    <location>
        <begin position="1"/>
        <end position="17"/>
    </location>
</feature>
<dbReference type="SUPFAM" id="SSF56925">
    <property type="entry name" value="OMPA-like"/>
    <property type="match status" value="1"/>
</dbReference>
<feature type="chain" id="PRO_5040498133" description="Outer membrane protein beta-barrel domain-containing protein" evidence="1">
    <location>
        <begin position="18"/>
        <end position="143"/>
    </location>
</feature>
<dbReference type="EMBL" id="JAJNAY010000001">
    <property type="protein sequence ID" value="MCD1116395.1"/>
    <property type="molecule type" value="Genomic_DNA"/>
</dbReference>
<organism evidence="2 3">
    <name type="scientific">Chryseobacterium turcicum</name>
    <dbReference type="NCBI Taxonomy" id="2898076"/>
    <lineage>
        <taxon>Bacteria</taxon>
        <taxon>Pseudomonadati</taxon>
        <taxon>Bacteroidota</taxon>
        <taxon>Flavobacteriia</taxon>
        <taxon>Flavobacteriales</taxon>
        <taxon>Weeksellaceae</taxon>
        <taxon>Chryseobacterium group</taxon>
        <taxon>Chryseobacterium</taxon>
    </lineage>
</organism>
<accession>A0A9Q3V478</accession>
<keyword evidence="3" id="KW-1185">Reference proteome</keyword>
<dbReference type="InterPro" id="IPR011250">
    <property type="entry name" value="OMP/PagP_B-barrel"/>
</dbReference>
<evidence type="ECO:0008006" key="4">
    <source>
        <dbReference type="Google" id="ProtNLM"/>
    </source>
</evidence>
<dbReference type="Proteomes" id="UP001108025">
    <property type="component" value="Unassembled WGS sequence"/>
</dbReference>